<dbReference type="AlphaFoldDB" id="E4N3E9"/>
<evidence type="ECO:0008006" key="3">
    <source>
        <dbReference type="Google" id="ProtNLM"/>
    </source>
</evidence>
<dbReference type="PATRIC" id="fig|452652.3.peg.6953"/>
<name>E4N3E9_KITSK</name>
<dbReference type="SUPFAM" id="SSF55961">
    <property type="entry name" value="Bet v1-like"/>
    <property type="match status" value="1"/>
</dbReference>
<protein>
    <recommendedName>
        <fullName evidence="3">Polyketide cyclase/dehydrase</fullName>
    </recommendedName>
</protein>
<dbReference type="EMBL" id="AP010968">
    <property type="protein sequence ID" value="BAJ32683.1"/>
    <property type="molecule type" value="Genomic_DNA"/>
</dbReference>
<proteinExistence type="predicted"/>
<evidence type="ECO:0000313" key="1">
    <source>
        <dbReference type="EMBL" id="BAJ32683.1"/>
    </source>
</evidence>
<dbReference type="CDD" id="cd07822">
    <property type="entry name" value="SRPBCC_4"/>
    <property type="match status" value="1"/>
</dbReference>
<dbReference type="HOGENOM" id="CLU_069867_4_0_11"/>
<dbReference type="InterPro" id="IPR019587">
    <property type="entry name" value="Polyketide_cyclase/dehydratase"/>
</dbReference>
<keyword evidence="2" id="KW-1185">Reference proteome</keyword>
<dbReference type="STRING" id="452652.KSE_69250"/>
<dbReference type="Pfam" id="PF10604">
    <property type="entry name" value="Polyketide_cyc2"/>
    <property type="match status" value="1"/>
</dbReference>
<dbReference type="KEGG" id="ksk:KSE_69250"/>
<sequence length="153" mass="16625">MSLFACEVHAESEFAGTPDSAWQLLTDHARYPQWHPVVVRVEGELAVGARQTEVVRTASGRELTFHPVLTVVDPGRELARAGRLFVPGLLDNTHRYLITDLGDGRVRVTQSERFTGLLAPLLRGRTARDTRTRFAAALDNLAALLAGSAAPAA</sequence>
<dbReference type="InterPro" id="IPR023393">
    <property type="entry name" value="START-like_dom_sf"/>
</dbReference>
<evidence type="ECO:0000313" key="2">
    <source>
        <dbReference type="Proteomes" id="UP000007076"/>
    </source>
</evidence>
<dbReference type="Gene3D" id="3.30.530.20">
    <property type="match status" value="1"/>
</dbReference>
<organism evidence="1 2">
    <name type="scientific">Kitasatospora setae (strain ATCC 33774 / DSM 43861 / JCM 3304 / KCC A-0304 / NBRC 14216 / KM-6054)</name>
    <name type="common">Streptomyces setae</name>
    <dbReference type="NCBI Taxonomy" id="452652"/>
    <lineage>
        <taxon>Bacteria</taxon>
        <taxon>Bacillati</taxon>
        <taxon>Actinomycetota</taxon>
        <taxon>Actinomycetes</taxon>
        <taxon>Kitasatosporales</taxon>
        <taxon>Streptomycetaceae</taxon>
        <taxon>Kitasatospora</taxon>
    </lineage>
</organism>
<gene>
    <name evidence="1" type="ordered locus">KSE_69250</name>
</gene>
<reference evidence="1 2" key="1">
    <citation type="journal article" date="2010" name="DNA Res.">
        <title>Genome sequence of Kitasatospora setae NBRC 14216T: an evolutionary snapshot of the family Streptomycetaceae.</title>
        <authorList>
            <person name="Ichikawa N."/>
            <person name="Oguchi A."/>
            <person name="Ikeda H."/>
            <person name="Ishikawa J."/>
            <person name="Kitani S."/>
            <person name="Watanabe Y."/>
            <person name="Nakamura S."/>
            <person name="Katano Y."/>
            <person name="Kishi E."/>
            <person name="Sasagawa M."/>
            <person name="Ankai A."/>
            <person name="Fukui S."/>
            <person name="Hashimoto Y."/>
            <person name="Kamata S."/>
            <person name="Otoguro M."/>
            <person name="Tanikawa S."/>
            <person name="Nihira T."/>
            <person name="Horinouchi S."/>
            <person name="Ohnishi Y."/>
            <person name="Hayakawa M."/>
            <person name="Kuzuyama T."/>
            <person name="Arisawa A."/>
            <person name="Nomoto F."/>
            <person name="Miura H."/>
            <person name="Takahashi Y."/>
            <person name="Fujita N."/>
        </authorList>
    </citation>
    <scope>NUCLEOTIDE SEQUENCE [LARGE SCALE GENOMIC DNA]</scope>
    <source>
        <strain evidence="2">ATCC 33774 / DSM 43861 / JCM 3304 / KCC A-0304 / NBRC 14216 / KM-6054</strain>
    </source>
</reference>
<dbReference type="RefSeq" id="WP_014139974.1">
    <property type="nucleotide sequence ID" value="NC_016109.1"/>
</dbReference>
<dbReference type="eggNOG" id="COG4891">
    <property type="taxonomic scope" value="Bacteria"/>
</dbReference>
<dbReference type="Proteomes" id="UP000007076">
    <property type="component" value="Chromosome"/>
</dbReference>
<accession>E4N3E9</accession>